<dbReference type="PANTHER" id="PTHR22888">
    <property type="entry name" value="CYTOCHROME C OXIDASE, SUBUNIT II"/>
    <property type="match status" value="1"/>
</dbReference>
<dbReference type="AlphaFoldDB" id="A0A0U1XCI8"/>
<evidence type="ECO:0000256" key="3">
    <source>
        <dbReference type="ARBA" id="ARBA00011164"/>
    </source>
</evidence>
<dbReference type="InterPro" id="IPR002429">
    <property type="entry name" value="CcO_II-like_C"/>
</dbReference>
<dbReference type="Gene3D" id="2.60.40.420">
    <property type="entry name" value="Cupredoxins - blue copper proteins"/>
    <property type="match status" value="1"/>
</dbReference>
<name>A0A0U1XCI8_9MAXI</name>
<dbReference type="InterPro" id="IPR011759">
    <property type="entry name" value="Cyt_c_oxidase_su2_TM_dom"/>
</dbReference>
<dbReference type="PRINTS" id="PR01166">
    <property type="entry name" value="CYCOXIDASEII"/>
</dbReference>
<evidence type="ECO:0000256" key="7">
    <source>
        <dbReference type="ARBA" id="ARBA00022692"/>
    </source>
</evidence>
<dbReference type="Pfam" id="PF02790">
    <property type="entry name" value="COX2_TM"/>
    <property type="match status" value="1"/>
</dbReference>
<dbReference type="PROSITE" id="PS00078">
    <property type="entry name" value="COX2"/>
    <property type="match status" value="1"/>
</dbReference>
<evidence type="ECO:0000256" key="19">
    <source>
        <dbReference type="SAM" id="Phobius"/>
    </source>
</evidence>
<evidence type="ECO:0000256" key="14">
    <source>
        <dbReference type="ARBA" id="ARBA00023008"/>
    </source>
</evidence>
<evidence type="ECO:0000256" key="10">
    <source>
        <dbReference type="ARBA" id="ARBA00022842"/>
    </source>
</evidence>
<evidence type="ECO:0000256" key="15">
    <source>
        <dbReference type="ARBA" id="ARBA00023128"/>
    </source>
</evidence>
<evidence type="ECO:0000256" key="4">
    <source>
        <dbReference type="ARBA" id="ARBA00015946"/>
    </source>
</evidence>
<dbReference type="GeneID" id="20524566"/>
<dbReference type="InterPro" id="IPR001505">
    <property type="entry name" value="Copper_CuA"/>
</dbReference>
<dbReference type="SUPFAM" id="SSF49503">
    <property type="entry name" value="Cupredoxins"/>
    <property type="match status" value="1"/>
</dbReference>
<evidence type="ECO:0000256" key="13">
    <source>
        <dbReference type="ARBA" id="ARBA00022989"/>
    </source>
</evidence>
<dbReference type="InterPro" id="IPR045187">
    <property type="entry name" value="CcO_II"/>
</dbReference>
<dbReference type="SUPFAM" id="SSF81464">
    <property type="entry name" value="Cytochrome c oxidase subunit II-like, transmembrane region"/>
    <property type="match status" value="1"/>
</dbReference>
<accession>A0A0U1XCI8</accession>
<evidence type="ECO:0000256" key="6">
    <source>
        <dbReference type="ARBA" id="ARBA00022660"/>
    </source>
</evidence>
<comment type="catalytic activity">
    <reaction evidence="17">
        <text>4 Fe(II)-[cytochrome c] + O2 + 8 H(+)(in) = 4 Fe(III)-[cytochrome c] + 2 H2O + 4 H(+)(out)</text>
        <dbReference type="Rhea" id="RHEA:11436"/>
        <dbReference type="Rhea" id="RHEA-COMP:10350"/>
        <dbReference type="Rhea" id="RHEA-COMP:14399"/>
        <dbReference type="ChEBI" id="CHEBI:15377"/>
        <dbReference type="ChEBI" id="CHEBI:15378"/>
        <dbReference type="ChEBI" id="CHEBI:15379"/>
        <dbReference type="ChEBI" id="CHEBI:29033"/>
        <dbReference type="ChEBI" id="CHEBI:29034"/>
        <dbReference type="EC" id="7.1.1.9"/>
    </reaction>
    <physiologicalReaction direction="left-to-right" evidence="17">
        <dbReference type="Rhea" id="RHEA:11437"/>
    </physiologicalReaction>
</comment>
<keyword evidence="13 19" id="KW-1133">Transmembrane helix</keyword>
<comment type="function">
    <text evidence="18">Component of the cytochrome c oxidase, the last enzyme in the mitochondrial electron transport chain which drives oxidative phosphorylation. The respiratory chain contains 3 multisubunit complexes succinate dehydrogenase (complex II, CII), ubiquinol-cytochrome c oxidoreductase (cytochrome b-c1 complex, complex III, CIII) and cytochrome c oxidase (complex IV, CIV), that cooperate to transfer electrons derived from NADH and succinate to molecular oxygen, creating an electrochemical gradient over the inner membrane that drives transmembrane transport and the ATP synthase. Cytochrome c oxidase is the component of the respiratory chain that catalyzes the reduction of oxygen to water. Electrons originating from reduced cytochrome c in the intermembrane space (IMS) are transferred via the dinuclear copper A center (CU(A)) of subunit 2 and heme A of subunit 1 to the active site in subunit 1, a binuclear center (BNC) formed by heme A3 and copper B (CU(B)). The BNC reduces molecular oxygen to 2 water molecules using 4 electrons from cytochrome c in the IMS and 4 protons from the mitochondrial matrix.</text>
</comment>
<evidence type="ECO:0000256" key="17">
    <source>
        <dbReference type="ARBA" id="ARBA00049512"/>
    </source>
</evidence>
<dbReference type="InterPro" id="IPR008972">
    <property type="entry name" value="Cupredoxin"/>
</dbReference>
<keyword evidence="7 18" id="KW-0812">Transmembrane</keyword>
<geneLocation type="mitochondrion" evidence="22"/>
<gene>
    <name evidence="22" type="primary">cox2</name>
</gene>
<dbReference type="PANTHER" id="PTHR22888:SF9">
    <property type="entry name" value="CYTOCHROME C OXIDASE SUBUNIT 2"/>
    <property type="match status" value="1"/>
</dbReference>
<keyword evidence="15 18" id="KW-0496">Mitochondrion</keyword>
<evidence type="ECO:0000256" key="12">
    <source>
        <dbReference type="ARBA" id="ARBA00022982"/>
    </source>
</evidence>
<comment type="similarity">
    <text evidence="2 18">Belongs to the cytochrome c oxidase subunit 2 family.</text>
</comment>
<dbReference type="GO" id="GO:0004129">
    <property type="term" value="F:cytochrome-c oxidase activity"/>
    <property type="evidence" value="ECO:0007669"/>
    <property type="project" value="UniProtKB-EC"/>
</dbReference>
<evidence type="ECO:0000256" key="11">
    <source>
        <dbReference type="ARBA" id="ARBA00022967"/>
    </source>
</evidence>
<evidence type="ECO:0000256" key="18">
    <source>
        <dbReference type="RuleBase" id="RU000457"/>
    </source>
</evidence>
<keyword evidence="9 18" id="KW-0999">Mitochondrion inner membrane</keyword>
<comment type="subcellular location">
    <subcellularLocation>
        <location evidence="1 18">Mitochondrion inner membrane</location>
        <topology evidence="1 18">Multi-pass membrane protein</topology>
    </subcellularLocation>
</comment>
<dbReference type="GO" id="GO:0005507">
    <property type="term" value="F:copper ion binding"/>
    <property type="evidence" value="ECO:0007669"/>
    <property type="project" value="InterPro"/>
</dbReference>
<dbReference type="Gene3D" id="1.10.287.90">
    <property type="match status" value="1"/>
</dbReference>
<keyword evidence="6 18" id="KW-0679">Respiratory chain</keyword>
<dbReference type="Pfam" id="PF00116">
    <property type="entry name" value="COX2"/>
    <property type="match status" value="1"/>
</dbReference>
<keyword evidence="10" id="KW-0460">Magnesium</keyword>
<evidence type="ECO:0000313" key="22">
    <source>
        <dbReference type="EMBL" id="AIQ80155.1"/>
    </source>
</evidence>
<evidence type="ECO:0000259" key="20">
    <source>
        <dbReference type="PROSITE" id="PS50857"/>
    </source>
</evidence>
<feature type="transmembrane region" description="Helical" evidence="19">
    <location>
        <begin position="26"/>
        <end position="46"/>
    </location>
</feature>
<dbReference type="InterPro" id="IPR036257">
    <property type="entry name" value="Cyt_c_oxidase_su2_TM_sf"/>
</dbReference>
<keyword evidence="14 18" id="KW-0186">Copper</keyword>
<keyword evidence="8 18" id="KW-0479">Metal-binding</keyword>
<comment type="cofactor">
    <cofactor evidence="18">
        <name>Cu cation</name>
        <dbReference type="ChEBI" id="CHEBI:23378"/>
    </cofactor>
    <text evidence="18">Binds a copper A center.</text>
</comment>
<keyword evidence="5 18" id="KW-0813">Transport</keyword>
<feature type="domain" description="Cytochrome oxidase subunit II transmembrane region profile" evidence="21">
    <location>
        <begin position="1"/>
        <end position="91"/>
    </location>
</feature>
<dbReference type="CTD" id="4513"/>
<protein>
    <recommendedName>
        <fullName evidence="4 18">Cytochrome c oxidase subunit 2</fullName>
    </recommendedName>
</protein>
<dbReference type="GO" id="GO:0005743">
    <property type="term" value="C:mitochondrial inner membrane"/>
    <property type="evidence" value="ECO:0007669"/>
    <property type="project" value="UniProtKB-SubCell"/>
</dbReference>
<proteinExistence type="inferred from homology"/>
<dbReference type="PROSITE" id="PS50857">
    <property type="entry name" value="COX2_CUA"/>
    <property type="match status" value="1"/>
</dbReference>
<evidence type="ECO:0000259" key="21">
    <source>
        <dbReference type="PROSITE" id="PS50999"/>
    </source>
</evidence>
<reference evidence="22" key="1">
    <citation type="journal article" date="2014" name="Mitochondrial DNA">
        <title>Complete mitochondrial genome of Lernaea cyprinacea (Copepoda: Cyclopoida).</title>
        <authorList>
            <person name="Su Y.B."/>
            <person name="Wang L.X."/>
            <person name="Kong S.C."/>
            <person name="Chen L."/>
            <person name="Fang R."/>
        </authorList>
    </citation>
    <scope>NUCLEOTIDE SEQUENCE</scope>
</reference>
<evidence type="ECO:0000256" key="2">
    <source>
        <dbReference type="ARBA" id="ARBA00007866"/>
    </source>
</evidence>
<organism evidence="22">
    <name type="scientific">Lernaea cyprinacea</name>
    <dbReference type="NCBI Taxonomy" id="342429"/>
    <lineage>
        <taxon>Eukaryota</taxon>
        <taxon>Metazoa</taxon>
        <taxon>Ecdysozoa</taxon>
        <taxon>Arthropoda</taxon>
        <taxon>Crustacea</taxon>
        <taxon>Multicrustacea</taxon>
        <taxon>Hexanauplia</taxon>
        <taxon>Copepoda</taxon>
        <taxon>Cyclopoida</taxon>
        <taxon>Lernaeidae</taxon>
        <taxon>Lernaea</taxon>
    </lineage>
</organism>
<sequence>MSTWLQLNLQNAASPVMEELSWFHDFTLMILMFIITFVAAMFFFSLSNKIIHRYLLSGQLLECIWTLLPVIILIQIALPSLVLLYLMEEPQETLMPVKVTGHQWYWSYSVGAGEEFDSIMLPLESTTFRLLDVDNRLSLPYEVSMRLLVTSADVIHSWTLPSLGVKVDANPGRINQLSLMSYRPGLAYGQCSEICGANHSFMPIVVEFLHPKSWIKVINS</sequence>
<dbReference type="RefSeq" id="YP_009073503.1">
    <property type="nucleotide sequence ID" value="NC_025239.1"/>
</dbReference>
<evidence type="ECO:0000256" key="1">
    <source>
        <dbReference type="ARBA" id="ARBA00004448"/>
    </source>
</evidence>
<dbReference type="GO" id="GO:0042773">
    <property type="term" value="P:ATP synthesis coupled electron transport"/>
    <property type="evidence" value="ECO:0007669"/>
    <property type="project" value="TreeGrafter"/>
</dbReference>
<keyword evidence="16 18" id="KW-0472">Membrane</keyword>
<keyword evidence="11" id="KW-1278">Translocase</keyword>
<evidence type="ECO:0000256" key="8">
    <source>
        <dbReference type="ARBA" id="ARBA00022723"/>
    </source>
</evidence>
<feature type="domain" description="Cytochrome oxidase subunit II copper A binding" evidence="20">
    <location>
        <begin position="92"/>
        <end position="220"/>
    </location>
</feature>
<keyword evidence="12 18" id="KW-0249">Electron transport</keyword>
<evidence type="ECO:0000256" key="16">
    <source>
        <dbReference type="ARBA" id="ARBA00023136"/>
    </source>
</evidence>
<evidence type="ECO:0000256" key="9">
    <source>
        <dbReference type="ARBA" id="ARBA00022792"/>
    </source>
</evidence>
<comment type="subunit">
    <text evidence="3">Component of the cytochrome c oxidase (complex IV, CIV), a multisubunit enzyme composed of a catalytic core of 3 subunits and several supernumerary subunits. The complex exists as a monomer or a dimer and forms supercomplexes (SCs) in the inner mitochondrial membrane with ubiquinol-cytochrome c oxidoreductase (cytochrome b-c1 complex, complex III, CIII).</text>
</comment>
<dbReference type="EMBL" id="KM235194">
    <property type="protein sequence ID" value="AIQ80155.1"/>
    <property type="molecule type" value="Genomic_DNA"/>
</dbReference>
<dbReference type="PROSITE" id="PS50999">
    <property type="entry name" value="COX2_TM"/>
    <property type="match status" value="1"/>
</dbReference>
<evidence type="ECO:0000256" key="5">
    <source>
        <dbReference type="ARBA" id="ARBA00022448"/>
    </source>
</evidence>